<protein>
    <submittedName>
        <fullName evidence="5">Trypsin domain-containing protein</fullName>
    </submittedName>
</protein>
<evidence type="ECO:0000259" key="4">
    <source>
        <dbReference type="PROSITE" id="PS50240"/>
    </source>
</evidence>
<dbReference type="InterPro" id="IPR009003">
    <property type="entry name" value="Peptidase_S1_PA"/>
</dbReference>
<dbReference type="Pfam" id="PF00089">
    <property type="entry name" value="Trypsin"/>
    <property type="match status" value="1"/>
</dbReference>
<comment type="similarity">
    <text evidence="2">Belongs to the peptidase S1 family. CLIP subfamily.</text>
</comment>
<dbReference type="CDD" id="cd00190">
    <property type="entry name" value="Tryp_SPc"/>
    <property type="match status" value="1"/>
</dbReference>
<dbReference type="EMBL" id="JAKKPZ010000022">
    <property type="protein sequence ID" value="KAI1711344.1"/>
    <property type="molecule type" value="Genomic_DNA"/>
</dbReference>
<dbReference type="PRINTS" id="PR00722">
    <property type="entry name" value="CHYMOTRYPSIN"/>
</dbReference>
<gene>
    <name evidence="5" type="ORF">DdX_10222</name>
</gene>
<dbReference type="InterPro" id="IPR001254">
    <property type="entry name" value="Trypsin_dom"/>
</dbReference>
<feature type="chain" id="PRO_5042005563" evidence="3">
    <location>
        <begin position="21"/>
        <end position="274"/>
    </location>
</feature>
<dbReference type="PROSITE" id="PS50240">
    <property type="entry name" value="TRYPSIN_DOM"/>
    <property type="match status" value="1"/>
</dbReference>
<keyword evidence="1" id="KW-1015">Disulfide bond</keyword>
<evidence type="ECO:0000256" key="3">
    <source>
        <dbReference type="SAM" id="SignalP"/>
    </source>
</evidence>
<accession>A0AAD4N2C0</accession>
<dbReference type="SMART" id="SM00020">
    <property type="entry name" value="Tryp_SPc"/>
    <property type="match status" value="1"/>
</dbReference>
<dbReference type="InterPro" id="IPR001314">
    <property type="entry name" value="Peptidase_S1A"/>
</dbReference>
<dbReference type="InterPro" id="IPR018114">
    <property type="entry name" value="TRYPSIN_HIS"/>
</dbReference>
<keyword evidence="3" id="KW-0732">Signal</keyword>
<dbReference type="InterPro" id="IPR043504">
    <property type="entry name" value="Peptidase_S1_PA_chymotrypsin"/>
</dbReference>
<dbReference type="PROSITE" id="PS00134">
    <property type="entry name" value="TRYPSIN_HIS"/>
    <property type="match status" value="1"/>
</dbReference>
<dbReference type="GO" id="GO:0004252">
    <property type="term" value="F:serine-type endopeptidase activity"/>
    <property type="evidence" value="ECO:0007669"/>
    <property type="project" value="InterPro"/>
</dbReference>
<dbReference type="GO" id="GO:0006508">
    <property type="term" value="P:proteolysis"/>
    <property type="evidence" value="ECO:0007669"/>
    <property type="project" value="InterPro"/>
</dbReference>
<sequence>MATISLLSLCLLATLSVVTSTPFEEVLCGTSDYPGDHAGERIIHGAVVPQGKYPWLAQLDPTGCTATILSRRFVLTATHCVLEHDPDKEKVTITVGSVNKHDGQKIRVKRVVPYEHSVNPNDIAIIELEEELSFSKDIRPICLSGKHQVGDPDKNVVITGWGEITGYGDDPDVLHEGTARILSDAMCKGYKSMYTPETLICMGSHNGTAPWHGDSGGPALLHEGKRWTQIGITSYGMAHEDGSADLAWPSAYTRISHFCDWIAENTNNEAKCDD</sequence>
<feature type="domain" description="Peptidase S1" evidence="4">
    <location>
        <begin position="42"/>
        <end position="267"/>
    </location>
</feature>
<organism evidence="5 6">
    <name type="scientific">Ditylenchus destructor</name>
    <dbReference type="NCBI Taxonomy" id="166010"/>
    <lineage>
        <taxon>Eukaryota</taxon>
        <taxon>Metazoa</taxon>
        <taxon>Ecdysozoa</taxon>
        <taxon>Nematoda</taxon>
        <taxon>Chromadorea</taxon>
        <taxon>Rhabditida</taxon>
        <taxon>Tylenchina</taxon>
        <taxon>Tylenchomorpha</taxon>
        <taxon>Sphaerularioidea</taxon>
        <taxon>Anguinidae</taxon>
        <taxon>Anguininae</taxon>
        <taxon>Ditylenchus</taxon>
    </lineage>
</organism>
<reference evidence="5" key="1">
    <citation type="submission" date="2022-01" db="EMBL/GenBank/DDBJ databases">
        <title>Genome Sequence Resource for Two Populations of Ditylenchus destructor, the Migratory Endoparasitic Phytonematode.</title>
        <authorList>
            <person name="Zhang H."/>
            <person name="Lin R."/>
            <person name="Xie B."/>
        </authorList>
    </citation>
    <scope>NUCLEOTIDE SEQUENCE</scope>
    <source>
        <strain evidence="5">BazhouSP</strain>
    </source>
</reference>
<keyword evidence="6" id="KW-1185">Reference proteome</keyword>
<evidence type="ECO:0000256" key="2">
    <source>
        <dbReference type="ARBA" id="ARBA00024195"/>
    </source>
</evidence>
<evidence type="ECO:0000256" key="1">
    <source>
        <dbReference type="ARBA" id="ARBA00023157"/>
    </source>
</evidence>
<feature type="signal peptide" evidence="3">
    <location>
        <begin position="1"/>
        <end position="20"/>
    </location>
</feature>
<name>A0AAD4N2C0_9BILA</name>
<proteinExistence type="inferred from homology"/>
<dbReference type="Proteomes" id="UP001201812">
    <property type="component" value="Unassembled WGS sequence"/>
</dbReference>
<dbReference type="InterPro" id="IPR051487">
    <property type="entry name" value="Ser/Thr_Proteases_Immune/Dev"/>
</dbReference>
<dbReference type="PANTHER" id="PTHR24256">
    <property type="entry name" value="TRYPTASE-RELATED"/>
    <property type="match status" value="1"/>
</dbReference>
<dbReference type="AlphaFoldDB" id="A0AAD4N2C0"/>
<evidence type="ECO:0000313" key="5">
    <source>
        <dbReference type="EMBL" id="KAI1711344.1"/>
    </source>
</evidence>
<dbReference type="Gene3D" id="2.40.10.10">
    <property type="entry name" value="Trypsin-like serine proteases"/>
    <property type="match status" value="1"/>
</dbReference>
<dbReference type="SUPFAM" id="SSF50494">
    <property type="entry name" value="Trypsin-like serine proteases"/>
    <property type="match status" value="1"/>
</dbReference>
<evidence type="ECO:0000313" key="6">
    <source>
        <dbReference type="Proteomes" id="UP001201812"/>
    </source>
</evidence>
<comment type="caution">
    <text evidence="5">The sequence shown here is derived from an EMBL/GenBank/DDBJ whole genome shotgun (WGS) entry which is preliminary data.</text>
</comment>